<dbReference type="RefSeq" id="WP_019888080.1">
    <property type="nucleotide sequence ID" value="NZ_BMQQ01000026.1"/>
</dbReference>
<name>A0A918HCF8_9ACTN</name>
<evidence type="ECO:0000313" key="2">
    <source>
        <dbReference type="EMBL" id="GGT53844.1"/>
    </source>
</evidence>
<proteinExistence type="predicted"/>
<organism evidence="2 3">
    <name type="scientific">Streptomyces purpureus</name>
    <dbReference type="NCBI Taxonomy" id="1951"/>
    <lineage>
        <taxon>Bacteria</taxon>
        <taxon>Bacillati</taxon>
        <taxon>Actinomycetota</taxon>
        <taxon>Actinomycetes</taxon>
        <taxon>Kitasatosporales</taxon>
        <taxon>Streptomycetaceae</taxon>
        <taxon>Streptomyces</taxon>
    </lineage>
</organism>
<gene>
    <name evidence="2" type="ORF">GCM10014713_54660</name>
</gene>
<reference evidence="2" key="1">
    <citation type="journal article" date="2014" name="Int. J. Syst. Evol. Microbiol.">
        <title>Complete genome sequence of Corynebacterium casei LMG S-19264T (=DSM 44701T), isolated from a smear-ripened cheese.</title>
        <authorList>
            <consortium name="US DOE Joint Genome Institute (JGI-PGF)"/>
            <person name="Walter F."/>
            <person name="Albersmeier A."/>
            <person name="Kalinowski J."/>
            <person name="Ruckert C."/>
        </authorList>
    </citation>
    <scope>NUCLEOTIDE SEQUENCE</scope>
    <source>
        <strain evidence="2">JCM 3172</strain>
    </source>
</reference>
<dbReference type="Proteomes" id="UP000619486">
    <property type="component" value="Unassembled WGS sequence"/>
</dbReference>
<protein>
    <submittedName>
        <fullName evidence="2">Uncharacterized protein</fullName>
    </submittedName>
</protein>
<evidence type="ECO:0000313" key="3">
    <source>
        <dbReference type="Proteomes" id="UP000619486"/>
    </source>
</evidence>
<keyword evidence="3" id="KW-1185">Reference proteome</keyword>
<dbReference type="AlphaFoldDB" id="A0A918HCF8"/>
<feature type="region of interest" description="Disordered" evidence="1">
    <location>
        <begin position="1"/>
        <end position="49"/>
    </location>
</feature>
<comment type="caution">
    <text evidence="2">The sequence shown here is derived from an EMBL/GenBank/DDBJ whole genome shotgun (WGS) entry which is preliminary data.</text>
</comment>
<sequence>MRLRDLLTPTGCPPHQWATSAETGQAIRDDRPGTNSRRASAPLGSFAEV</sequence>
<reference evidence="2" key="2">
    <citation type="submission" date="2020-09" db="EMBL/GenBank/DDBJ databases">
        <authorList>
            <person name="Sun Q."/>
            <person name="Ohkuma M."/>
        </authorList>
    </citation>
    <scope>NUCLEOTIDE SEQUENCE</scope>
    <source>
        <strain evidence="2">JCM 3172</strain>
    </source>
</reference>
<evidence type="ECO:0000256" key="1">
    <source>
        <dbReference type="SAM" id="MobiDB-lite"/>
    </source>
</evidence>
<dbReference type="EMBL" id="BMQQ01000026">
    <property type="protein sequence ID" value="GGT53844.1"/>
    <property type="molecule type" value="Genomic_DNA"/>
</dbReference>
<accession>A0A918HCF8</accession>